<dbReference type="InterPro" id="IPR017853">
    <property type="entry name" value="GH"/>
</dbReference>
<sequence>MPRLPRSILALVILSLAAHAQIPKTYIGFDRNVYPGDTALPALRRHFDFTSFWLTNPPGSNRNTWTGKRAILAAQGFGFLALANGRTESQIKAGLTTPAAQGQKDATTAAASAQREGFPPHTLIFLDQEEGGRLTPEQSDYLFAWTETLAATGFRPGTYISGQPVPDGPGQTITTAQDIQQQVAARHLHPITLWVYQDTCPPSNGCVLTPPPLASSGTPSAEVWQYAQSPRRRANTAACAKTYAPDNNCYAPDPAIGHLILDLNVAATPDPSHGR</sequence>
<feature type="domain" description="Rv2525c-like glycoside hydrolase-like" evidence="2">
    <location>
        <begin position="74"/>
        <end position="181"/>
    </location>
</feature>
<evidence type="ECO:0000259" key="2">
    <source>
        <dbReference type="Pfam" id="PF08924"/>
    </source>
</evidence>
<gene>
    <name evidence="3" type="ORF">HDF16_001379</name>
</gene>
<dbReference type="Pfam" id="PF08924">
    <property type="entry name" value="Rv2525c_GlyHyd-like"/>
    <property type="match status" value="1"/>
</dbReference>
<organism evidence="3 4">
    <name type="scientific">Granulicella aggregans</name>
    <dbReference type="NCBI Taxonomy" id="474949"/>
    <lineage>
        <taxon>Bacteria</taxon>
        <taxon>Pseudomonadati</taxon>
        <taxon>Acidobacteriota</taxon>
        <taxon>Terriglobia</taxon>
        <taxon>Terriglobales</taxon>
        <taxon>Acidobacteriaceae</taxon>
        <taxon>Granulicella</taxon>
    </lineage>
</organism>
<keyword evidence="4" id="KW-1185">Reference proteome</keyword>
<evidence type="ECO:0000313" key="4">
    <source>
        <dbReference type="Proteomes" id="UP000540989"/>
    </source>
</evidence>
<evidence type="ECO:0000313" key="3">
    <source>
        <dbReference type="EMBL" id="MBB5056694.1"/>
    </source>
</evidence>
<name>A0A7W7ZB75_9BACT</name>
<accession>A0A7W7ZB75</accession>
<dbReference type="RefSeq" id="WP_348641258.1">
    <property type="nucleotide sequence ID" value="NZ_JACHIP010000002.1"/>
</dbReference>
<dbReference type="Gene3D" id="3.20.20.80">
    <property type="entry name" value="Glycosidases"/>
    <property type="match status" value="1"/>
</dbReference>
<dbReference type="AlphaFoldDB" id="A0A7W7ZB75"/>
<reference evidence="3 4" key="1">
    <citation type="submission" date="2020-08" db="EMBL/GenBank/DDBJ databases">
        <title>Genomic Encyclopedia of Type Strains, Phase IV (KMG-V): Genome sequencing to study the core and pangenomes of soil and plant-associated prokaryotes.</title>
        <authorList>
            <person name="Whitman W."/>
        </authorList>
    </citation>
    <scope>NUCLEOTIDE SEQUENCE [LARGE SCALE GENOMIC DNA]</scope>
    <source>
        <strain evidence="3 4">M8UP14</strain>
    </source>
</reference>
<comment type="caution">
    <text evidence="3">The sequence shown here is derived from an EMBL/GenBank/DDBJ whole genome shotgun (WGS) entry which is preliminary data.</text>
</comment>
<dbReference type="SUPFAM" id="SSF51445">
    <property type="entry name" value="(Trans)glycosidases"/>
    <property type="match status" value="1"/>
</dbReference>
<protein>
    <recommendedName>
        <fullName evidence="2">Rv2525c-like glycoside hydrolase-like domain-containing protein</fullName>
    </recommendedName>
</protein>
<proteinExistence type="predicted"/>
<dbReference type="Proteomes" id="UP000540989">
    <property type="component" value="Unassembled WGS sequence"/>
</dbReference>
<feature type="chain" id="PRO_5031373679" description="Rv2525c-like glycoside hydrolase-like domain-containing protein" evidence="1">
    <location>
        <begin position="21"/>
        <end position="275"/>
    </location>
</feature>
<feature type="signal peptide" evidence="1">
    <location>
        <begin position="1"/>
        <end position="20"/>
    </location>
</feature>
<evidence type="ECO:0000256" key="1">
    <source>
        <dbReference type="SAM" id="SignalP"/>
    </source>
</evidence>
<dbReference type="EMBL" id="JACHIP010000002">
    <property type="protein sequence ID" value="MBB5056694.1"/>
    <property type="molecule type" value="Genomic_DNA"/>
</dbReference>
<keyword evidence="1" id="KW-0732">Signal</keyword>
<dbReference type="InterPro" id="IPR015020">
    <property type="entry name" value="Rv2525c-like_Glyco_Hydro-like"/>
</dbReference>